<dbReference type="RefSeq" id="WP_115851496.1">
    <property type="nucleotide sequence ID" value="NZ_QTUC01000001.1"/>
</dbReference>
<name>A0A3D9VG70_THECX</name>
<feature type="transmembrane region" description="Helical" evidence="1">
    <location>
        <begin position="59"/>
        <end position="77"/>
    </location>
</feature>
<comment type="caution">
    <text evidence="2">The sequence shown here is derived from an EMBL/GenBank/DDBJ whole genome shotgun (WGS) entry which is preliminary data.</text>
</comment>
<feature type="transmembrane region" description="Helical" evidence="1">
    <location>
        <begin position="236"/>
        <end position="254"/>
    </location>
</feature>
<feature type="transmembrane region" description="Helical" evidence="1">
    <location>
        <begin position="180"/>
        <end position="199"/>
    </location>
</feature>
<proteinExistence type="predicted"/>
<organism evidence="2 3">
    <name type="scientific">Thermasporomyces composti</name>
    <dbReference type="NCBI Taxonomy" id="696763"/>
    <lineage>
        <taxon>Bacteria</taxon>
        <taxon>Bacillati</taxon>
        <taxon>Actinomycetota</taxon>
        <taxon>Actinomycetes</taxon>
        <taxon>Propionibacteriales</taxon>
        <taxon>Nocardioidaceae</taxon>
        <taxon>Thermasporomyces</taxon>
    </lineage>
</organism>
<dbReference type="PANTHER" id="PTHR36832:SF2">
    <property type="entry name" value="INTEGRAL MEMBRANE PROTEIN"/>
    <property type="match status" value="1"/>
</dbReference>
<feature type="transmembrane region" description="Helical" evidence="1">
    <location>
        <begin position="145"/>
        <end position="173"/>
    </location>
</feature>
<dbReference type="AlphaFoldDB" id="A0A3D9VG70"/>
<gene>
    <name evidence="2" type="ORF">DFJ64_3626</name>
</gene>
<dbReference type="Proteomes" id="UP000256485">
    <property type="component" value="Unassembled WGS sequence"/>
</dbReference>
<feature type="transmembrane region" description="Helical" evidence="1">
    <location>
        <begin position="20"/>
        <end position="39"/>
    </location>
</feature>
<evidence type="ECO:0000313" key="2">
    <source>
        <dbReference type="EMBL" id="REF38155.1"/>
    </source>
</evidence>
<dbReference type="PANTHER" id="PTHR36832">
    <property type="entry name" value="SLR1174 PROTEIN-RELATED"/>
    <property type="match status" value="1"/>
</dbReference>
<keyword evidence="1" id="KW-0472">Membrane</keyword>
<sequence length="266" mass="29075">MRRRLDAYRHLAAASARTVLVYRANYVTSIIGALLQILLLKVVWTAVYAGRDEVDGVELSTMVAYVTLSSLQMWFLMQSSTSMVPERVREGKIAADLLRPIGLLEQTFAGQLGRACVMLPLAAMVLPLALIVGDMRPPASLAAGVGYLVSLVLAIAIALLIGAILGLIAFWTLEVRGILFVYRHISQFLSGALVPLWFMPDWLRLLAEMLPFQAVAATPVSIYLGRLSSDSAVRAIALQAMWVILLYVVGRIVWRGALRKVVIQGG</sequence>
<protein>
    <submittedName>
        <fullName evidence="2">ABC-2 type transport system permease protein</fullName>
    </submittedName>
</protein>
<keyword evidence="1" id="KW-1133">Transmembrane helix</keyword>
<feature type="transmembrane region" description="Helical" evidence="1">
    <location>
        <begin position="112"/>
        <end position="133"/>
    </location>
</feature>
<reference evidence="2 3" key="1">
    <citation type="submission" date="2018-08" db="EMBL/GenBank/DDBJ databases">
        <title>Sequencing the genomes of 1000 actinobacteria strains.</title>
        <authorList>
            <person name="Klenk H.-P."/>
        </authorList>
    </citation>
    <scope>NUCLEOTIDE SEQUENCE [LARGE SCALE GENOMIC DNA]</scope>
    <source>
        <strain evidence="2 3">DSM 22891</strain>
    </source>
</reference>
<dbReference type="EMBL" id="QTUC01000001">
    <property type="protein sequence ID" value="REF38155.1"/>
    <property type="molecule type" value="Genomic_DNA"/>
</dbReference>
<keyword evidence="3" id="KW-1185">Reference proteome</keyword>
<accession>A0A3D9VG70</accession>
<dbReference type="InterPro" id="IPR010390">
    <property type="entry name" value="ABC-2_transporter-like"/>
</dbReference>
<keyword evidence="1" id="KW-0812">Transmembrane</keyword>
<evidence type="ECO:0000313" key="3">
    <source>
        <dbReference type="Proteomes" id="UP000256485"/>
    </source>
</evidence>
<evidence type="ECO:0000256" key="1">
    <source>
        <dbReference type="SAM" id="Phobius"/>
    </source>
</evidence>
<dbReference type="Pfam" id="PF06182">
    <property type="entry name" value="ABC2_membrane_6"/>
    <property type="match status" value="1"/>
</dbReference>
<dbReference type="OrthoDB" id="62003at2"/>